<reference evidence="1 2" key="1">
    <citation type="submission" date="2018-07" db="EMBL/GenBank/DDBJ databases">
        <title>Genomic Encyclopedia of Type Strains, Phase IV (KMG-IV): sequencing the most valuable type-strain genomes for metagenomic binning, comparative biology and taxonomic classification.</title>
        <authorList>
            <person name="Goeker M."/>
        </authorList>
    </citation>
    <scope>NUCLEOTIDE SEQUENCE [LARGE SCALE GENOMIC DNA]</scope>
    <source>
        <strain evidence="1 2">DSM 14364</strain>
    </source>
</reference>
<dbReference type="EMBL" id="QQBB01000005">
    <property type="protein sequence ID" value="RDI58726.1"/>
    <property type="molecule type" value="Genomic_DNA"/>
</dbReference>
<dbReference type="AlphaFoldDB" id="A0A370HJG5"/>
<evidence type="ECO:0000313" key="1">
    <source>
        <dbReference type="EMBL" id="RDI58726.1"/>
    </source>
</evidence>
<comment type="caution">
    <text evidence="1">The sequence shown here is derived from an EMBL/GenBank/DDBJ whole genome shotgun (WGS) entry which is preliminary data.</text>
</comment>
<organism evidence="1 2">
    <name type="scientific">Microvirga subterranea</name>
    <dbReference type="NCBI Taxonomy" id="186651"/>
    <lineage>
        <taxon>Bacteria</taxon>
        <taxon>Pseudomonadati</taxon>
        <taxon>Pseudomonadota</taxon>
        <taxon>Alphaproteobacteria</taxon>
        <taxon>Hyphomicrobiales</taxon>
        <taxon>Methylobacteriaceae</taxon>
        <taxon>Microvirga</taxon>
    </lineage>
</organism>
<keyword evidence="2" id="KW-1185">Reference proteome</keyword>
<accession>A0A370HJG5</accession>
<dbReference type="Proteomes" id="UP000254925">
    <property type="component" value="Unassembled WGS sequence"/>
</dbReference>
<sequence length="70" mass="8086">MCAELKGATFVGRVSMPEDQWQRIKALCTKEAELAVAKQAPSRSRDELKEDLEFDCMKRNGVKFRQSYYP</sequence>
<name>A0A370HJG5_9HYPH</name>
<gene>
    <name evidence="1" type="ORF">DES45_105249</name>
</gene>
<evidence type="ECO:0000313" key="2">
    <source>
        <dbReference type="Proteomes" id="UP000254925"/>
    </source>
</evidence>
<proteinExistence type="predicted"/>
<protein>
    <submittedName>
        <fullName evidence="1">Uncharacterized protein</fullName>
    </submittedName>
</protein>